<protein>
    <recommendedName>
        <fullName evidence="3">Esterase</fullName>
    </recommendedName>
</protein>
<dbReference type="Proteomes" id="UP000181951">
    <property type="component" value="Unassembled WGS sequence"/>
</dbReference>
<organism evidence="1 2">
    <name type="scientific">Actinacidiphila rubida</name>
    <dbReference type="NCBI Taxonomy" id="310780"/>
    <lineage>
        <taxon>Bacteria</taxon>
        <taxon>Bacillati</taxon>
        <taxon>Actinomycetota</taxon>
        <taxon>Actinomycetes</taxon>
        <taxon>Kitasatosporales</taxon>
        <taxon>Streptomycetaceae</taxon>
        <taxon>Actinacidiphila</taxon>
    </lineage>
</organism>
<proteinExistence type="predicted"/>
<dbReference type="AlphaFoldDB" id="A0A1H8UY31"/>
<name>A0A1H8UY31_9ACTN</name>
<gene>
    <name evidence="1" type="ORF">SAMN05216267_10915</name>
</gene>
<evidence type="ECO:0000313" key="2">
    <source>
        <dbReference type="Proteomes" id="UP000181951"/>
    </source>
</evidence>
<accession>A0A1H8UY31</accession>
<sequence length="158" mass="16595">MTTDQRWGRSCCDRAAKVRRAPRRNLPRTGAGRPALSLVPGSDTRRVGLSELTGAPMPADVRGAIVTPSGGGLTASWLPLSAPDRVPPGRVLLSWTPAGPEQMDVTAHLGLPGGRVLLAMWPGLRGDWSTVVRPTVTEVAGLHSALRLATLVAERLGG</sequence>
<dbReference type="RefSeq" id="WP_245791805.1">
    <property type="nucleotide sequence ID" value="NZ_FODD01000091.1"/>
</dbReference>
<keyword evidence="2" id="KW-1185">Reference proteome</keyword>
<reference evidence="1 2" key="1">
    <citation type="submission" date="2016-10" db="EMBL/GenBank/DDBJ databases">
        <authorList>
            <person name="de Groot N.N."/>
        </authorList>
    </citation>
    <scope>NUCLEOTIDE SEQUENCE [LARGE SCALE GENOMIC DNA]</scope>
    <source>
        <strain evidence="1 2">CGMCC 4.2026</strain>
    </source>
</reference>
<evidence type="ECO:0008006" key="3">
    <source>
        <dbReference type="Google" id="ProtNLM"/>
    </source>
</evidence>
<evidence type="ECO:0000313" key="1">
    <source>
        <dbReference type="EMBL" id="SEP07883.1"/>
    </source>
</evidence>
<dbReference type="EMBL" id="FODD01000091">
    <property type="protein sequence ID" value="SEP07883.1"/>
    <property type="molecule type" value="Genomic_DNA"/>
</dbReference>